<accession>A0A228INF4</accession>
<dbReference type="Gene3D" id="3.40.190.10">
    <property type="entry name" value="Periplasmic binding protein-like II"/>
    <property type="match status" value="1"/>
</dbReference>
<reference evidence="3 4" key="2">
    <citation type="submission" date="2017-08" db="EMBL/GenBank/DDBJ databases">
        <title>WGS of novel Burkholderia cepaca complex species.</title>
        <authorList>
            <person name="Lipuma J."/>
            <person name="Spilker T."/>
        </authorList>
    </citation>
    <scope>NUCLEOTIDE SEQUENCE [LARGE SCALE GENOMIC DNA]</scope>
    <source>
        <strain evidence="3 4">AU17325</strain>
    </source>
</reference>
<comment type="similarity">
    <text evidence="1">Belongs to the LysR transcriptional regulatory family.</text>
</comment>
<feature type="domain" description="LysR substrate-binding" evidence="2">
    <location>
        <begin position="35"/>
        <end position="134"/>
    </location>
</feature>
<evidence type="ECO:0000313" key="3">
    <source>
        <dbReference type="EMBL" id="OXI43951.1"/>
    </source>
</evidence>
<dbReference type="SUPFAM" id="SSF53850">
    <property type="entry name" value="Periplasmic binding protein-like II"/>
    <property type="match status" value="1"/>
</dbReference>
<dbReference type="GO" id="GO:0006351">
    <property type="term" value="P:DNA-templated transcription"/>
    <property type="evidence" value="ECO:0007669"/>
    <property type="project" value="TreeGrafter"/>
</dbReference>
<dbReference type="Proteomes" id="UP000214600">
    <property type="component" value="Unassembled WGS sequence"/>
</dbReference>
<dbReference type="InterPro" id="IPR058163">
    <property type="entry name" value="LysR-type_TF_proteobact-type"/>
</dbReference>
<dbReference type="InterPro" id="IPR005119">
    <property type="entry name" value="LysR_subst-bd"/>
</dbReference>
<evidence type="ECO:0000256" key="1">
    <source>
        <dbReference type="ARBA" id="ARBA00009437"/>
    </source>
</evidence>
<dbReference type="GO" id="GO:0003700">
    <property type="term" value="F:DNA-binding transcription factor activity"/>
    <property type="evidence" value="ECO:0007669"/>
    <property type="project" value="TreeGrafter"/>
</dbReference>
<sequence>MNSAVYTWCGTLNISSFLPLGRVYTRPAGRRNFRGSSIPSAWEDWFIAYTDEHKSARIGPGFSLFTLIIQAAISGFGVALVPSCLVSEALASGQLIEPFGQRFESPLGYYLCAPNWRSNMKTHQRFGEWLHHECRHIGQSERTLTEDEQSEMQQCHYCQQRQSES</sequence>
<dbReference type="EMBL" id="NKFA01000007">
    <property type="protein sequence ID" value="OXI43951.1"/>
    <property type="molecule type" value="Genomic_DNA"/>
</dbReference>
<proteinExistence type="inferred from homology"/>
<dbReference type="PANTHER" id="PTHR30537">
    <property type="entry name" value="HTH-TYPE TRANSCRIPTIONAL REGULATOR"/>
    <property type="match status" value="1"/>
</dbReference>
<organism evidence="3 4">
    <name type="scientific">Burkholderia aenigmatica</name>
    <dbReference type="NCBI Taxonomy" id="2015348"/>
    <lineage>
        <taxon>Bacteria</taxon>
        <taxon>Pseudomonadati</taxon>
        <taxon>Pseudomonadota</taxon>
        <taxon>Betaproteobacteria</taxon>
        <taxon>Burkholderiales</taxon>
        <taxon>Burkholderiaceae</taxon>
        <taxon>Burkholderia</taxon>
        <taxon>Burkholderia cepacia complex</taxon>
    </lineage>
</organism>
<protein>
    <recommendedName>
        <fullName evidence="2">LysR substrate-binding domain-containing protein</fullName>
    </recommendedName>
</protein>
<evidence type="ECO:0000259" key="2">
    <source>
        <dbReference type="Pfam" id="PF03466"/>
    </source>
</evidence>
<dbReference type="GO" id="GO:0043565">
    <property type="term" value="F:sequence-specific DNA binding"/>
    <property type="evidence" value="ECO:0007669"/>
    <property type="project" value="TreeGrafter"/>
</dbReference>
<evidence type="ECO:0000313" key="4">
    <source>
        <dbReference type="Proteomes" id="UP000214600"/>
    </source>
</evidence>
<reference evidence="4" key="1">
    <citation type="submission" date="2017-06" db="EMBL/GenBank/DDBJ databases">
        <authorList>
            <person name="LiPuma J."/>
            <person name="Spilker T."/>
        </authorList>
    </citation>
    <scope>NUCLEOTIDE SEQUENCE [LARGE SCALE GENOMIC DNA]</scope>
    <source>
        <strain evidence="4">AU17325</strain>
    </source>
</reference>
<dbReference type="Pfam" id="PF03466">
    <property type="entry name" value="LysR_substrate"/>
    <property type="match status" value="1"/>
</dbReference>
<comment type="caution">
    <text evidence="3">The sequence shown here is derived from an EMBL/GenBank/DDBJ whole genome shotgun (WGS) entry which is preliminary data.</text>
</comment>
<dbReference type="AlphaFoldDB" id="A0A228INF4"/>
<gene>
    <name evidence="3" type="ORF">CFB84_18185</name>
</gene>
<dbReference type="PANTHER" id="PTHR30537:SF74">
    <property type="entry name" value="HTH-TYPE TRANSCRIPTIONAL REGULATOR TRPI"/>
    <property type="match status" value="1"/>
</dbReference>
<name>A0A228INF4_9BURK</name>